<name>A0A5R9DRP6_9LACT</name>
<dbReference type="RefSeq" id="WP_138405583.1">
    <property type="nucleotide sequence ID" value="NZ_VBSP01000081.1"/>
</dbReference>
<organism evidence="1 2">
    <name type="scientific">Ruoffia tabacinasalis</name>
    <dbReference type="NCBI Taxonomy" id="87458"/>
    <lineage>
        <taxon>Bacteria</taxon>
        <taxon>Bacillati</taxon>
        <taxon>Bacillota</taxon>
        <taxon>Bacilli</taxon>
        <taxon>Lactobacillales</taxon>
        <taxon>Aerococcaceae</taxon>
        <taxon>Ruoffia</taxon>
    </lineage>
</organism>
<gene>
    <name evidence="1" type="ORF">FEZ33_11895</name>
</gene>
<proteinExistence type="predicted"/>
<comment type="caution">
    <text evidence="1">The sequence shown here is derived from an EMBL/GenBank/DDBJ whole genome shotgun (WGS) entry which is preliminary data.</text>
</comment>
<dbReference type="EMBL" id="VBSP01000081">
    <property type="protein sequence ID" value="TLQ38451.1"/>
    <property type="molecule type" value="Genomic_DNA"/>
</dbReference>
<evidence type="ECO:0000313" key="1">
    <source>
        <dbReference type="EMBL" id="TLQ38451.1"/>
    </source>
</evidence>
<dbReference type="AlphaFoldDB" id="A0A5R9DRP6"/>
<sequence>MEKNKIEMILKDFLQGMSIDESSIKIRKTQNNMVITINKNFKRILLLLLNILGKNAIQFELMYTSSPHSDSLEQTNIDEVIITVPLNEVKKLDKIFLDANSTSENY</sequence>
<dbReference type="Proteomes" id="UP000306420">
    <property type="component" value="Unassembled WGS sequence"/>
</dbReference>
<accession>A0A5R9DRP6</accession>
<reference evidence="1 2" key="1">
    <citation type="submission" date="2019-05" db="EMBL/GenBank/DDBJ databases">
        <title>The metagenome of a microbial culture collection derived from dairy environment covers the genomic content of the human microbiome.</title>
        <authorList>
            <person name="Roder T."/>
            <person name="Wuthrich D."/>
            <person name="Sattari Z."/>
            <person name="Von Ah U."/>
            <person name="Bar C."/>
            <person name="Ronchi F."/>
            <person name="Macpherson A.J."/>
            <person name="Ganal-Vonarburg S.C."/>
            <person name="Bruggmann R."/>
            <person name="Vergeres G."/>
        </authorList>
    </citation>
    <scope>NUCLEOTIDE SEQUENCE [LARGE SCALE GENOMIC DNA]</scope>
    <source>
        <strain evidence="1 2">FAM 24227</strain>
    </source>
</reference>
<protein>
    <submittedName>
        <fullName evidence="1">Uncharacterized protein</fullName>
    </submittedName>
</protein>
<evidence type="ECO:0000313" key="2">
    <source>
        <dbReference type="Proteomes" id="UP000306420"/>
    </source>
</evidence>